<sequence>MMVTTHAAAGLLLAVPVASAAPHLAVPAATGAVLGGVVPDLDLLAGVHRKSLHFPVYYSVLGLLVGVAAAVSPSPVVVAAALFFLAAGLHSVSDWFGAGEELRPWERTSDRAVYLHPRRRWLRPKYVVRYDGAPEDLLLTVGLALPAAVTFDGWLRALVVAGVALAAVYTLFRKRVPEWLGV</sequence>
<organism evidence="3 4">
    <name type="scientific">Halobellus limi</name>
    <dbReference type="NCBI Taxonomy" id="699433"/>
    <lineage>
        <taxon>Archaea</taxon>
        <taxon>Methanobacteriati</taxon>
        <taxon>Methanobacteriota</taxon>
        <taxon>Stenosarchaea group</taxon>
        <taxon>Halobacteria</taxon>
        <taxon>Halobacteriales</taxon>
        <taxon>Haloferacaceae</taxon>
        <taxon>Halobellus</taxon>
    </lineage>
</organism>
<evidence type="ECO:0000313" key="2">
    <source>
        <dbReference type="EMBL" id="QCC46808.1"/>
    </source>
</evidence>
<name>A0A1H5V5R1_9EURY</name>
<keyword evidence="1" id="KW-0472">Membrane</keyword>
<proteinExistence type="predicted"/>
<gene>
    <name evidence="2" type="ORF">DV707_03510</name>
    <name evidence="3" type="ORF">SAMN04488133_0856</name>
</gene>
<dbReference type="GO" id="GO:0016787">
    <property type="term" value="F:hydrolase activity"/>
    <property type="evidence" value="ECO:0007669"/>
    <property type="project" value="UniProtKB-KW"/>
</dbReference>
<keyword evidence="1" id="KW-0812">Transmembrane</keyword>
<evidence type="ECO:0000313" key="3">
    <source>
        <dbReference type="EMBL" id="SEF82752.1"/>
    </source>
</evidence>
<dbReference type="KEGG" id="hlm:DV707_03510"/>
<accession>A0A1H5V5R1</accession>
<protein>
    <submittedName>
        <fullName evidence="2">Metal-dependent hydrolase</fullName>
    </submittedName>
</protein>
<dbReference type="EMBL" id="CP031311">
    <property type="protein sequence ID" value="QCC46808.1"/>
    <property type="molecule type" value="Genomic_DNA"/>
</dbReference>
<feature type="transmembrane region" description="Helical" evidence="1">
    <location>
        <begin position="153"/>
        <end position="172"/>
    </location>
</feature>
<dbReference type="EMBL" id="FNVN01000001">
    <property type="protein sequence ID" value="SEF82752.1"/>
    <property type="molecule type" value="Genomic_DNA"/>
</dbReference>
<dbReference type="RefSeq" id="WP_103990592.1">
    <property type="nucleotide sequence ID" value="NZ_CP031311.1"/>
</dbReference>
<reference evidence="2 5" key="2">
    <citation type="journal article" date="2019" name="Nat. Commun.">
        <title>A new type of DNA phosphorothioation-based antiviral system in archaea.</title>
        <authorList>
            <person name="Xiong L."/>
            <person name="Liu S."/>
            <person name="Chen S."/>
            <person name="Xiao Y."/>
            <person name="Zhu B."/>
            <person name="Gao Y."/>
            <person name="Zhang Y."/>
            <person name="Chen B."/>
            <person name="Luo J."/>
            <person name="Deng Z."/>
            <person name="Chen X."/>
            <person name="Wang L."/>
            <person name="Chen S."/>
        </authorList>
    </citation>
    <scope>NUCLEOTIDE SEQUENCE [LARGE SCALE GENOMIC DNA]</scope>
    <source>
        <strain evidence="2 5">CGMCC 1.10331</strain>
    </source>
</reference>
<keyword evidence="1" id="KW-1133">Transmembrane helix</keyword>
<evidence type="ECO:0000256" key="1">
    <source>
        <dbReference type="SAM" id="Phobius"/>
    </source>
</evidence>
<dbReference type="Proteomes" id="UP000296733">
    <property type="component" value="Chromosome"/>
</dbReference>
<keyword evidence="4" id="KW-1185">Reference proteome</keyword>
<dbReference type="AlphaFoldDB" id="A0A1H5V5R1"/>
<feature type="transmembrane region" description="Helical" evidence="1">
    <location>
        <begin position="60"/>
        <end position="86"/>
    </location>
</feature>
<evidence type="ECO:0000313" key="5">
    <source>
        <dbReference type="Proteomes" id="UP000296733"/>
    </source>
</evidence>
<dbReference type="OrthoDB" id="204671at2157"/>
<reference evidence="3 4" key="1">
    <citation type="submission" date="2016-10" db="EMBL/GenBank/DDBJ databases">
        <authorList>
            <person name="de Groot N.N."/>
        </authorList>
    </citation>
    <scope>NUCLEOTIDE SEQUENCE [LARGE SCALE GENOMIC DNA]</scope>
    <source>
        <strain evidence="3 4">CGMCC 1.10331</strain>
    </source>
</reference>
<evidence type="ECO:0000313" key="4">
    <source>
        <dbReference type="Proteomes" id="UP000236740"/>
    </source>
</evidence>
<dbReference type="Proteomes" id="UP000236740">
    <property type="component" value="Unassembled WGS sequence"/>
</dbReference>
<keyword evidence="2" id="KW-0378">Hydrolase</keyword>
<dbReference type="GeneID" id="39857124"/>